<evidence type="ECO:0000256" key="2">
    <source>
        <dbReference type="SAM" id="Phobius"/>
    </source>
</evidence>
<keyword evidence="4" id="KW-1185">Reference proteome</keyword>
<name>A0ABY6J495_9BACT</name>
<evidence type="ECO:0000313" key="4">
    <source>
        <dbReference type="Proteomes" id="UP001162741"/>
    </source>
</evidence>
<keyword evidence="2" id="KW-0812">Transmembrane</keyword>
<feature type="transmembrane region" description="Helical" evidence="2">
    <location>
        <begin position="6"/>
        <end position="22"/>
    </location>
</feature>
<dbReference type="RefSeq" id="WP_264282372.1">
    <property type="nucleotide sequence ID" value="NZ_CP107006.1"/>
</dbReference>
<protein>
    <recommendedName>
        <fullName evidence="5">LPXTG cell wall anchor domain-containing protein</fullName>
    </recommendedName>
</protein>
<dbReference type="EMBL" id="CP107006">
    <property type="protein sequence ID" value="UYQ94490.1"/>
    <property type="molecule type" value="Genomic_DNA"/>
</dbReference>
<evidence type="ECO:0000313" key="3">
    <source>
        <dbReference type="EMBL" id="UYQ94490.1"/>
    </source>
</evidence>
<gene>
    <name evidence="3" type="ORF">MKQ68_05220</name>
</gene>
<evidence type="ECO:0000256" key="1">
    <source>
        <dbReference type="SAM" id="MobiDB-lite"/>
    </source>
</evidence>
<reference evidence="3" key="1">
    <citation type="submission" date="2022-10" db="EMBL/GenBank/DDBJ databases">
        <title>Chitinophaga sp. nov., isolated from soil.</title>
        <authorList>
            <person name="Jeon C.O."/>
        </authorList>
    </citation>
    <scope>NUCLEOTIDE SEQUENCE</scope>
    <source>
        <strain evidence="3">R8</strain>
    </source>
</reference>
<dbReference type="Proteomes" id="UP001162741">
    <property type="component" value="Chromosome"/>
</dbReference>
<proteinExistence type="predicted"/>
<keyword evidence="2" id="KW-0472">Membrane</keyword>
<feature type="compositionally biased region" description="Basic and acidic residues" evidence="1">
    <location>
        <begin position="40"/>
        <end position="55"/>
    </location>
</feature>
<organism evidence="3 4">
    <name type="scientific">Chitinophaga horti</name>
    <dbReference type="NCBI Taxonomy" id="2920382"/>
    <lineage>
        <taxon>Bacteria</taxon>
        <taxon>Pseudomonadati</taxon>
        <taxon>Bacteroidota</taxon>
        <taxon>Chitinophagia</taxon>
        <taxon>Chitinophagales</taxon>
        <taxon>Chitinophagaceae</taxon>
        <taxon>Chitinophaga</taxon>
    </lineage>
</organism>
<accession>A0ABY6J495</accession>
<feature type="region of interest" description="Disordered" evidence="1">
    <location>
        <begin position="29"/>
        <end position="55"/>
    </location>
</feature>
<sequence>MNWPLILTVAIAAIALVIFLARRNRQDKEEILPPEVTDDPVLKTKRDQQAREDSI</sequence>
<keyword evidence="2" id="KW-1133">Transmembrane helix</keyword>
<evidence type="ECO:0008006" key="5">
    <source>
        <dbReference type="Google" id="ProtNLM"/>
    </source>
</evidence>